<dbReference type="RefSeq" id="WP_342594507.1">
    <property type="nucleotide sequence ID" value="NZ_CP151919.1"/>
</dbReference>
<dbReference type="Proteomes" id="UP001453229">
    <property type="component" value="Chromosome"/>
</dbReference>
<reference evidence="1 2" key="1">
    <citation type="submission" date="2024-04" db="EMBL/GenBank/DDBJ databases">
        <title>Salinicola lusitanus LLJ914,a marine bacterium isolated from the Okinawa Trough.</title>
        <authorList>
            <person name="Li J."/>
        </authorList>
    </citation>
    <scope>NUCLEOTIDE SEQUENCE [LARGE SCALE GENOMIC DNA]</scope>
    <source>
        <strain evidence="1 2">LLJ914</strain>
    </source>
</reference>
<protein>
    <submittedName>
        <fullName evidence="1">DUF1654 domain-containing protein</fullName>
    </submittedName>
</protein>
<evidence type="ECO:0000313" key="2">
    <source>
        <dbReference type="Proteomes" id="UP001453229"/>
    </source>
</evidence>
<gene>
    <name evidence="1" type="ORF">AAGT95_16605</name>
</gene>
<organism evidence="1 2">
    <name type="scientific">Salinicola lusitanus</name>
    <dbReference type="NCBI Taxonomy" id="1949085"/>
    <lineage>
        <taxon>Bacteria</taxon>
        <taxon>Pseudomonadati</taxon>
        <taxon>Pseudomonadota</taxon>
        <taxon>Gammaproteobacteria</taxon>
        <taxon>Oceanospirillales</taxon>
        <taxon>Halomonadaceae</taxon>
        <taxon>Salinicola</taxon>
    </lineage>
</organism>
<dbReference type="InterPro" id="IPR012449">
    <property type="entry name" value="Phage_F116_Orf28"/>
</dbReference>
<evidence type="ECO:0000313" key="1">
    <source>
        <dbReference type="EMBL" id="XAD53447.1"/>
    </source>
</evidence>
<dbReference type="EMBL" id="CP151919">
    <property type="protein sequence ID" value="XAD53447.1"/>
    <property type="molecule type" value="Genomic_DNA"/>
</dbReference>
<sequence>MSAQFKAAASYQRLAKRVQQQIARARDREQYAVTVYRFDEDDPTAWDRMLNEFEELDYVSVSRVGVAEALITWNAAEAEAAS</sequence>
<proteinExistence type="predicted"/>
<accession>A0ABZ3CQJ0</accession>
<keyword evidence="2" id="KW-1185">Reference proteome</keyword>
<dbReference type="Pfam" id="PF07867">
    <property type="entry name" value="DUF1654"/>
    <property type="match status" value="1"/>
</dbReference>
<name>A0ABZ3CQJ0_9GAMM</name>